<organism evidence="2 3">
    <name type="scientific">Blastopirellula marina</name>
    <dbReference type="NCBI Taxonomy" id="124"/>
    <lineage>
        <taxon>Bacteria</taxon>
        <taxon>Pseudomonadati</taxon>
        <taxon>Planctomycetota</taxon>
        <taxon>Planctomycetia</taxon>
        <taxon>Pirellulales</taxon>
        <taxon>Pirellulaceae</taxon>
        <taxon>Blastopirellula</taxon>
    </lineage>
</organism>
<comment type="caution">
    <text evidence="2">The sequence shown here is derived from an EMBL/GenBank/DDBJ whole genome shotgun (WGS) entry which is preliminary data.</text>
</comment>
<name>A0A2S8GLY8_9BACT</name>
<dbReference type="AlphaFoldDB" id="A0A2S8GLY8"/>
<reference evidence="2 3" key="1">
    <citation type="submission" date="2018-02" db="EMBL/GenBank/DDBJ databases">
        <title>Comparative genomes isolates from brazilian mangrove.</title>
        <authorList>
            <person name="Araujo J.E."/>
            <person name="Taketani R.G."/>
            <person name="Silva M.C.P."/>
            <person name="Loureco M.V."/>
            <person name="Andreote F.D."/>
        </authorList>
    </citation>
    <scope>NUCLEOTIDE SEQUENCE [LARGE SCALE GENOMIC DNA]</scope>
    <source>
        <strain evidence="2 3">Nap-Phe MGV</strain>
    </source>
</reference>
<evidence type="ECO:0000256" key="1">
    <source>
        <dbReference type="SAM" id="MobiDB-lite"/>
    </source>
</evidence>
<gene>
    <name evidence="2" type="ORF">C5Y93_13420</name>
</gene>
<dbReference type="EMBL" id="PUHZ01000014">
    <property type="protein sequence ID" value="PQO45445.1"/>
    <property type="molecule type" value="Genomic_DNA"/>
</dbReference>
<accession>A0A2S8GLY8</accession>
<evidence type="ECO:0000313" key="3">
    <source>
        <dbReference type="Proteomes" id="UP000237819"/>
    </source>
</evidence>
<sequence>MLIANGRIASEASDAGTPDCEDKEDSGVIDISLTECFRDGGISGKLCNQGRWNLPKFRPADSYWGNTKFLMADKAPH</sequence>
<evidence type="ECO:0000313" key="2">
    <source>
        <dbReference type="EMBL" id="PQO45445.1"/>
    </source>
</evidence>
<feature type="region of interest" description="Disordered" evidence="1">
    <location>
        <begin position="1"/>
        <end position="24"/>
    </location>
</feature>
<proteinExistence type="predicted"/>
<dbReference type="Proteomes" id="UP000237819">
    <property type="component" value="Unassembled WGS sequence"/>
</dbReference>
<protein>
    <submittedName>
        <fullName evidence="2">Uncharacterized protein</fullName>
    </submittedName>
</protein>